<feature type="coiled-coil region" evidence="1">
    <location>
        <begin position="70"/>
        <end position="100"/>
    </location>
</feature>
<name>A0A7J6UNL5_PEROL</name>
<dbReference type="AlphaFoldDB" id="A0A7J6UNL5"/>
<evidence type="ECO:0000313" key="3">
    <source>
        <dbReference type="EMBL" id="KAF4758855.1"/>
    </source>
</evidence>
<organism evidence="3 4">
    <name type="scientific">Perkinsus olseni</name>
    <name type="common">Perkinsus atlanticus</name>
    <dbReference type="NCBI Taxonomy" id="32597"/>
    <lineage>
        <taxon>Eukaryota</taxon>
        <taxon>Sar</taxon>
        <taxon>Alveolata</taxon>
        <taxon>Perkinsozoa</taxon>
        <taxon>Perkinsea</taxon>
        <taxon>Perkinsida</taxon>
        <taxon>Perkinsidae</taxon>
        <taxon>Perkinsus</taxon>
    </lineage>
</organism>
<dbReference type="EMBL" id="JABANO010000909">
    <property type="protein sequence ID" value="KAF4758855.1"/>
    <property type="molecule type" value="Genomic_DNA"/>
</dbReference>
<keyword evidence="4" id="KW-1185">Reference proteome</keyword>
<accession>A0A7J6UNL5</accession>
<protein>
    <submittedName>
        <fullName evidence="3">Uncharacterized protein</fullName>
    </submittedName>
</protein>
<dbReference type="Proteomes" id="UP000553632">
    <property type="component" value="Unassembled WGS sequence"/>
</dbReference>
<comment type="caution">
    <text evidence="3">The sequence shown here is derived from an EMBL/GenBank/DDBJ whole genome shotgun (WGS) entry which is preliminary data.</text>
</comment>
<sequence>MSDDEESVAKPLDVDQPDDPTPSAPVRSIVEIPSECVEEEGSSPNPLPYPVTEEARLRAEAAQKLDDLTARQAEEQIAALQELLAERIMEQKDADEATRREMKEVHGLDWGRQIPKEQILLDRCLGCSPRAGDERSEEGCCSCAQPKEKLKIVSCGDPGKSSDCGGQGLIDSTRENAATNERSPSSRLIVMHSEVRLKYISTGRLSR</sequence>
<evidence type="ECO:0000256" key="1">
    <source>
        <dbReference type="SAM" id="Coils"/>
    </source>
</evidence>
<evidence type="ECO:0000256" key="2">
    <source>
        <dbReference type="SAM" id="MobiDB-lite"/>
    </source>
</evidence>
<keyword evidence="1" id="KW-0175">Coiled coil</keyword>
<feature type="region of interest" description="Disordered" evidence="2">
    <location>
        <begin position="1"/>
        <end position="28"/>
    </location>
</feature>
<proteinExistence type="predicted"/>
<gene>
    <name evidence="3" type="ORF">FOZ63_008337</name>
</gene>
<evidence type="ECO:0000313" key="4">
    <source>
        <dbReference type="Proteomes" id="UP000553632"/>
    </source>
</evidence>
<reference evidence="3 4" key="1">
    <citation type="submission" date="2020-04" db="EMBL/GenBank/DDBJ databases">
        <title>Perkinsus olseni comparative genomics.</title>
        <authorList>
            <person name="Bogema D.R."/>
        </authorList>
    </citation>
    <scope>NUCLEOTIDE SEQUENCE [LARGE SCALE GENOMIC DNA]</scope>
    <source>
        <strain evidence="3 4">ATCC PRA-207</strain>
    </source>
</reference>